<evidence type="ECO:0000313" key="3">
    <source>
        <dbReference type="EMBL" id="GAA2718399.1"/>
    </source>
</evidence>
<keyword evidence="2" id="KW-0812">Transmembrane</keyword>
<keyword evidence="4" id="KW-1185">Reference proteome</keyword>
<dbReference type="EMBL" id="BAAASL010000011">
    <property type="protein sequence ID" value="GAA2718399.1"/>
    <property type="molecule type" value="Genomic_DNA"/>
</dbReference>
<organism evidence="3 4">
    <name type="scientific">Streptomyces luteosporeus</name>
    <dbReference type="NCBI Taxonomy" id="173856"/>
    <lineage>
        <taxon>Bacteria</taxon>
        <taxon>Bacillati</taxon>
        <taxon>Actinomycetota</taxon>
        <taxon>Actinomycetes</taxon>
        <taxon>Kitasatosporales</taxon>
        <taxon>Streptomycetaceae</taxon>
        <taxon>Streptomyces</taxon>
    </lineage>
</organism>
<accession>A0ABN3TSP3</accession>
<dbReference type="RefSeq" id="WP_344436145.1">
    <property type="nucleotide sequence ID" value="NZ_BAAASL010000011.1"/>
</dbReference>
<evidence type="ECO:0000256" key="2">
    <source>
        <dbReference type="SAM" id="Phobius"/>
    </source>
</evidence>
<keyword evidence="2" id="KW-0472">Membrane</keyword>
<keyword evidence="2" id="KW-1133">Transmembrane helix</keyword>
<feature type="transmembrane region" description="Helical" evidence="2">
    <location>
        <begin position="28"/>
        <end position="54"/>
    </location>
</feature>
<protein>
    <submittedName>
        <fullName evidence="3">Uncharacterized protein</fullName>
    </submittedName>
</protein>
<dbReference type="Proteomes" id="UP001500886">
    <property type="component" value="Unassembled WGS sequence"/>
</dbReference>
<comment type="caution">
    <text evidence="3">The sequence shown here is derived from an EMBL/GenBank/DDBJ whole genome shotgun (WGS) entry which is preliminary data.</text>
</comment>
<feature type="region of interest" description="Disordered" evidence="1">
    <location>
        <begin position="82"/>
        <end position="105"/>
    </location>
</feature>
<sequence length="105" mass="11181">MIRTFLPFAATAGLTTSAVVSHNALAVTLAVGLLGGGVVLGVVVLLLLTVASVWSSQPERRKNAFKVLDCFLSFAREVIRPQPPRAAGQTRRGRRVTPDDQQRGG</sequence>
<evidence type="ECO:0000313" key="4">
    <source>
        <dbReference type="Proteomes" id="UP001500886"/>
    </source>
</evidence>
<feature type="compositionally biased region" description="Basic and acidic residues" evidence="1">
    <location>
        <begin position="96"/>
        <end position="105"/>
    </location>
</feature>
<proteinExistence type="predicted"/>
<reference evidence="3 4" key="1">
    <citation type="journal article" date="2019" name="Int. J. Syst. Evol. Microbiol.">
        <title>The Global Catalogue of Microorganisms (GCM) 10K type strain sequencing project: providing services to taxonomists for standard genome sequencing and annotation.</title>
        <authorList>
            <consortium name="The Broad Institute Genomics Platform"/>
            <consortium name="The Broad Institute Genome Sequencing Center for Infectious Disease"/>
            <person name="Wu L."/>
            <person name="Ma J."/>
        </authorList>
    </citation>
    <scope>NUCLEOTIDE SEQUENCE [LARGE SCALE GENOMIC DNA]</scope>
    <source>
        <strain evidence="3 4">JCM 4542</strain>
    </source>
</reference>
<gene>
    <name evidence="3" type="ORF">GCM10010315_33780</name>
</gene>
<name>A0ABN3TSP3_9ACTN</name>
<evidence type="ECO:0000256" key="1">
    <source>
        <dbReference type="SAM" id="MobiDB-lite"/>
    </source>
</evidence>